<dbReference type="Pfam" id="PF00379">
    <property type="entry name" value="Chitin_bind_4"/>
    <property type="match status" value="1"/>
</dbReference>
<evidence type="ECO:0000256" key="1">
    <source>
        <dbReference type="ARBA" id="ARBA00022460"/>
    </source>
</evidence>
<evidence type="ECO:0000313" key="5">
    <source>
        <dbReference type="Proteomes" id="UP001219518"/>
    </source>
</evidence>
<dbReference type="AlphaFoldDB" id="A0AAE1I0L2"/>
<dbReference type="GO" id="GO:0062129">
    <property type="term" value="C:chitin-based extracellular matrix"/>
    <property type="evidence" value="ECO:0007669"/>
    <property type="project" value="TreeGrafter"/>
</dbReference>
<dbReference type="InterPro" id="IPR000618">
    <property type="entry name" value="Insect_cuticle"/>
</dbReference>
<gene>
    <name evidence="4" type="ORF">KUF71_004661</name>
</gene>
<dbReference type="PANTHER" id="PTHR10380">
    <property type="entry name" value="CUTICLE PROTEIN"/>
    <property type="match status" value="1"/>
</dbReference>
<reference evidence="4" key="1">
    <citation type="submission" date="2021-07" db="EMBL/GenBank/DDBJ databases">
        <authorList>
            <person name="Catto M.A."/>
            <person name="Jacobson A."/>
            <person name="Kennedy G."/>
            <person name="Labadie P."/>
            <person name="Hunt B.G."/>
            <person name="Srinivasan R."/>
        </authorList>
    </citation>
    <scope>NUCLEOTIDE SEQUENCE</scope>
    <source>
        <strain evidence="4">PL_HMW_Pooled</strain>
        <tissue evidence="4">Head</tissue>
    </source>
</reference>
<dbReference type="PROSITE" id="PS51155">
    <property type="entry name" value="CHIT_BIND_RR_2"/>
    <property type="match status" value="1"/>
</dbReference>
<dbReference type="EMBL" id="JAHWGI010001409">
    <property type="protein sequence ID" value="KAK3930090.1"/>
    <property type="molecule type" value="Genomic_DNA"/>
</dbReference>
<keyword evidence="1 2" id="KW-0193">Cuticle</keyword>
<dbReference type="GO" id="GO:0008010">
    <property type="term" value="F:structural constituent of chitin-based larval cuticle"/>
    <property type="evidence" value="ECO:0007669"/>
    <property type="project" value="TreeGrafter"/>
</dbReference>
<keyword evidence="3" id="KW-0732">Signal</keyword>
<sequence length="166" mass="18755">MSADRVKEPGRIRIRWRQTVLAAVLAVASAAPQFNYQGQQQQQVYKQTTTQYVEQSKPVIQQKSSLNQYVQSSKPVVPPIAITSFSRDVQPAGDYKFSYGTEHGINIQEDAKIKEIRDEKNEPHHVPAVTGSYSYVGDDGQTYTVNYIADEFGFLKIQKLRLCGQQ</sequence>
<protein>
    <submittedName>
        <fullName evidence="4">Larval cuticle protein 1</fullName>
    </submittedName>
</protein>
<evidence type="ECO:0000256" key="3">
    <source>
        <dbReference type="SAM" id="SignalP"/>
    </source>
</evidence>
<dbReference type="Proteomes" id="UP001219518">
    <property type="component" value="Unassembled WGS sequence"/>
</dbReference>
<dbReference type="PANTHER" id="PTHR10380:SF173">
    <property type="entry name" value="CUTICULAR PROTEIN 47EF, ISOFORM C-RELATED"/>
    <property type="match status" value="1"/>
</dbReference>
<proteinExistence type="predicted"/>
<comment type="caution">
    <text evidence="4">The sequence shown here is derived from an EMBL/GenBank/DDBJ whole genome shotgun (WGS) entry which is preliminary data.</text>
</comment>
<reference evidence="4" key="2">
    <citation type="journal article" date="2023" name="BMC Genomics">
        <title>Pest status, molecular evolution, and epigenetic factors derived from the genome assembly of Frankliniella fusca, a thysanopteran phytovirus vector.</title>
        <authorList>
            <person name="Catto M.A."/>
            <person name="Labadie P.E."/>
            <person name="Jacobson A.L."/>
            <person name="Kennedy G.G."/>
            <person name="Srinivasan R."/>
            <person name="Hunt B.G."/>
        </authorList>
    </citation>
    <scope>NUCLEOTIDE SEQUENCE</scope>
    <source>
        <strain evidence="4">PL_HMW_Pooled</strain>
    </source>
</reference>
<feature type="signal peptide" evidence="3">
    <location>
        <begin position="1"/>
        <end position="30"/>
    </location>
</feature>
<evidence type="ECO:0000256" key="2">
    <source>
        <dbReference type="PROSITE-ProRule" id="PRU00497"/>
    </source>
</evidence>
<feature type="chain" id="PRO_5042028529" evidence="3">
    <location>
        <begin position="31"/>
        <end position="166"/>
    </location>
</feature>
<keyword evidence="5" id="KW-1185">Reference proteome</keyword>
<dbReference type="InterPro" id="IPR050468">
    <property type="entry name" value="Cuticle_Struct_Prot"/>
</dbReference>
<organism evidence="4 5">
    <name type="scientific">Frankliniella fusca</name>
    <dbReference type="NCBI Taxonomy" id="407009"/>
    <lineage>
        <taxon>Eukaryota</taxon>
        <taxon>Metazoa</taxon>
        <taxon>Ecdysozoa</taxon>
        <taxon>Arthropoda</taxon>
        <taxon>Hexapoda</taxon>
        <taxon>Insecta</taxon>
        <taxon>Pterygota</taxon>
        <taxon>Neoptera</taxon>
        <taxon>Paraneoptera</taxon>
        <taxon>Thysanoptera</taxon>
        <taxon>Terebrantia</taxon>
        <taxon>Thripoidea</taxon>
        <taxon>Thripidae</taxon>
        <taxon>Frankliniella</taxon>
    </lineage>
</organism>
<accession>A0AAE1I0L2</accession>
<dbReference type="PRINTS" id="PR00947">
    <property type="entry name" value="CUTICLE"/>
</dbReference>
<name>A0AAE1I0L2_9NEOP</name>
<evidence type="ECO:0000313" key="4">
    <source>
        <dbReference type="EMBL" id="KAK3930090.1"/>
    </source>
</evidence>